<dbReference type="EMBL" id="OV651819">
    <property type="protein sequence ID" value="CAH1113091.1"/>
    <property type="molecule type" value="Genomic_DNA"/>
</dbReference>
<evidence type="ECO:0000256" key="1">
    <source>
        <dbReference type="SAM" id="MobiDB-lite"/>
    </source>
</evidence>
<feature type="compositionally biased region" description="Basic residues" evidence="1">
    <location>
        <begin position="1"/>
        <end position="23"/>
    </location>
</feature>
<sequence length="118" mass="14155">MEGVSYKKRRTKTTRRRTKGKTKKRDENKIKRGSKHLQKNFQKETVEEKLENEDNKKKLNKEAIQVGDYVIVNFEGIYFPGVVKSTMTSSGENKWKWPQEDDEIWYDMTKLLVELRFH</sequence>
<organism evidence="2 3">
    <name type="scientific">Psylliodes chrysocephalus</name>
    <dbReference type="NCBI Taxonomy" id="3402493"/>
    <lineage>
        <taxon>Eukaryota</taxon>
        <taxon>Metazoa</taxon>
        <taxon>Ecdysozoa</taxon>
        <taxon>Arthropoda</taxon>
        <taxon>Hexapoda</taxon>
        <taxon>Insecta</taxon>
        <taxon>Pterygota</taxon>
        <taxon>Neoptera</taxon>
        <taxon>Endopterygota</taxon>
        <taxon>Coleoptera</taxon>
        <taxon>Polyphaga</taxon>
        <taxon>Cucujiformia</taxon>
        <taxon>Chrysomeloidea</taxon>
        <taxon>Chrysomelidae</taxon>
        <taxon>Galerucinae</taxon>
        <taxon>Alticini</taxon>
        <taxon>Psylliodes</taxon>
    </lineage>
</organism>
<evidence type="ECO:0000313" key="3">
    <source>
        <dbReference type="Proteomes" id="UP001153636"/>
    </source>
</evidence>
<dbReference type="OrthoDB" id="6767591at2759"/>
<dbReference type="Proteomes" id="UP001153636">
    <property type="component" value="Chromosome 7"/>
</dbReference>
<reference evidence="2" key="1">
    <citation type="submission" date="2022-01" db="EMBL/GenBank/DDBJ databases">
        <authorList>
            <person name="King R."/>
        </authorList>
    </citation>
    <scope>NUCLEOTIDE SEQUENCE</scope>
</reference>
<dbReference type="AlphaFoldDB" id="A0A9P0GKJ2"/>
<name>A0A9P0GKJ2_9CUCU</name>
<proteinExistence type="predicted"/>
<gene>
    <name evidence="2" type="ORF">PSYICH_LOCUS13460</name>
</gene>
<feature type="compositionally biased region" description="Basic and acidic residues" evidence="1">
    <location>
        <begin position="41"/>
        <end position="54"/>
    </location>
</feature>
<keyword evidence="3" id="KW-1185">Reference proteome</keyword>
<accession>A0A9P0GKJ2</accession>
<evidence type="ECO:0000313" key="2">
    <source>
        <dbReference type="EMBL" id="CAH1113091.1"/>
    </source>
</evidence>
<protein>
    <submittedName>
        <fullName evidence="2">Uncharacterized protein</fullName>
    </submittedName>
</protein>
<feature type="region of interest" description="Disordered" evidence="1">
    <location>
        <begin position="1"/>
        <end position="54"/>
    </location>
</feature>